<reference evidence="1 2" key="1">
    <citation type="submission" date="2018-07" db="EMBL/GenBank/DDBJ databases">
        <title>Dyella tabacisoli L4-6T, whole genome shotgun sequence.</title>
        <authorList>
            <person name="Zhou X.-K."/>
            <person name="Li W.-J."/>
            <person name="Duan Y.-Q."/>
        </authorList>
    </citation>
    <scope>NUCLEOTIDE SEQUENCE [LARGE SCALE GENOMIC DNA]</scope>
    <source>
        <strain evidence="1 2">L4-6</strain>
    </source>
</reference>
<evidence type="ECO:0000313" key="2">
    <source>
        <dbReference type="Proteomes" id="UP000253782"/>
    </source>
</evidence>
<evidence type="ECO:0000313" key="1">
    <source>
        <dbReference type="EMBL" id="RDD80328.1"/>
    </source>
</evidence>
<accession>A0A369UKT2</accession>
<dbReference type="InterPro" id="IPR011990">
    <property type="entry name" value="TPR-like_helical_dom_sf"/>
</dbReference>
<dbReference type="OrthoDB" id="7593450at2"/>
<dbReference type="AlphaFoldDB" id="A0A369UKT2"/>
<sequence>MLPTAQDVLKFWFDPASQAHWFARDDAFDEQIRTSFGAALEAAHAGALDDWARTPQGWLALLILLDQFSRNCHRNDPRAFAADSHAQALAMAGIERGDDVALEPHQRMFAYLPLEHAEDMHLQRRSVALFTALSEQAGFENLLDYAQRHYDVIARFGRFPHRNAVLGRIHTPAESEYLAQPGAGF</sequence>
<dbReference type="RefSeq" id="WP_114846898.1">
    <property type="nucleotide sequence ID" value="NZ_JBHSPE010000012.1"/>
</dbReference>
<dbReference type="Proteomes" id="UP000253782">
    <property type="component" value="Unassembled WGS sequence"/>
</dbReference>
<dbReference type="Gene3D" id="1.20.58.320">
    <property type="entry name" value="TPR-like"/>
    <property type="match status" value="1"/>
</dbReference>
<protein>
    <submittedName>
        <fullName evidence="1">DUF924 domain-containing protein</fullName>
    </submittedName>
</protein>
<dbReference type="EMBL" id="QQAH01000018">
    <property type="protein sequence ID" value="RDD80328.1"/>
    <property type="molecule type" value="Genomic_DNA"/>
</dbReference>
<name>A0A369UKT2_9GAMM</name>
<comment type="caution">
    <text evidence="1">The sequence shown here is derived from an EMBL/GenBank/DDBJ whole genome shotgun (WGS) entry which is preliminary data.</text>
</comment>
<organism evidence="1 2">
    <name type="scientific">Dyella tabacisoli</name>
    <dbReference type="NCBI Taxonomy" id="2282381"/>
    <lineage>
        <taxon>Bacteria</taxon>
        <taxon>Pseudomonadati</taxon>
        <taxon>Pseudomonadota</taxon>
        <taxon>Gammaproteobacteria</taxon>
        <taxon>Lysobacterales</taxon>
        <taxon>Rhodanobacteraceae</taxon>
        <taxon>Dyella</taxon>
    </lineage>
</organism>
<dbReference type="SUPFAM" id="SSF48452">
    <property type="entry name" value="TPR-like"/>
    <property type="match status" value="1"/>
</dbReference>
<dbReference type="Gene3D" id="1.25.40.10">
    <property type="entry name" value="Tetratricopeptide repeat domain"/>
    <property type="match status" value="1"/>
</dbReference>
<proteinExistence type="predicted"/>
<dbReference type="InterPro" id="IPR010323">
    <property type="entry name" value="DUF924"/>
</dbReference>
<dbReference type="Pfam" id="PF06041">
    <property type="entry name" value="DUF924"/>
    <property type="match status" value="1"/>
</dbReference>
<keyword evidence="2" id="KW-1185">Reference proteome</keyword>
<gene>
    <name evidence="1" type="ORF">DVJ77_17920</name>
</gene>